<accession>A0A068WYX9</accession>
<name>A0A068WYX9_ECHGR</name>
<reference evidence="1" key="2">
    <citation type="submission" date="2014-06" db="EMBL/GenBank/DDBJ databases">
        <authorList>
            <person name="Aslett M."/>
        </authorList>
    </citation>
    <scope>NUCLEOTIDE SEQUENCE</scope>
</reference>
<sequence>MLVIGHCRIQIVGAVPGIAADANVDPRGATADFVVGWLASTECL</sequence>
<evidence type="ECO:0000313" key="3">
    <source>
        <dbReference type="WBParaSite" id="EgrG_001112900.3"/>
    </source>
</evidence>
<dbReference type="WBParaSite" id="EgrG_001112900.3">
    <property type="protein sequence ID" value="EgrG_001112900.3"/>
    <property type="gene ID" value="EgrG_001112900"/>
</dbReference>
<dbReference type="AlphaFoldDB" id="A0A068WYX9"/>
<evidence type="ECO:0000313" key="2">
    <source>
        <dbReference type="Proteomes" id="UP000492820"/>
    </source>
</evidence>
<protein>
    <submittedName>
        <fullName evidence="3">SGL domain-containing protein</fullName>
    </submittedName>
</protein>
<reference evidence="1 2" key="1">
    <citation type="journal article" date="2013" name="Nature">
        <title>The genomes of four tapeworm species reveal adaptations to parasitism.</title>
        <authorList>
            <person name="Tsai I.J."/>
            <person name="Zarowiecki M."/>
            <person name="Holroyd N."/>
            <person name="Garciarrubio A."/>
            <person name="Sanchez-Flores A."/>
            <person name="Brooks K.L."/>
            <person name="Tracey A."/>
            <person name="Bobes R.J."/>
            <person name="Fragoso G."/>
            <person name="Sciutto E."/>
            <person name="Aslett M."/>
            <person name="Beasley H."/>
            <person name="Bennett H.M."/>
            <person name="Cai J."/>
            <person name="Camicia F."/>
            <person name="Clark R."/>
            <person name="Cucher M."/>
            <person name="De Silva N."/>
            <person name="Day T.A."/>
            <person name="Deplazes P."/>
            <person name="Estrada K."/>
            <person name="Fernandez C."/>
            <person name="Holland P.W."/>
            <person name="Hou J."/>
            <person name="Hu S."/>
            <person name="Huckvale T."/>
            <person name="Hung S.S."/>
            <person name="Kamenetzky L."/>
            <person name="Keane J.A."/>
            <person name="Kiss F."/>
            <person name="Koziol U."/>
            <person name="Lambert O."/>
            <person name="Liu K."/>
            <person name="Luo X."/>
            <person name="Luo Y."/>
            <person name="Macchiaroli N."/>
            <person name="Nichol S."/>
            <person name="Paps J."/>
            <person name="Parkinson J."/>
            <person name="Pouchkina-Stantcheva N."/>
            <person name="Riddiford N."/>
            <person name="Rosenzvit M."/>
            <person name="Salinas G."/>
            <person name="Wasmuth J.D."/>
            <person name="Zamanian M."/>
            <person name="Zheng Y."/>
            <person name="Cai X."/>
            <person name="Soberon X."/>
            <person name="Olson P.D."/>
            <person name="Laclette J.P."/>
            <person name="Brehm K."/>
            <person name="Berriman M."/>
            <person name="Garciarrubio A."/>
            <person name="Bobes R.J."/>
            <person name="Fragoso G."/>
            <person name="Sanchez-Flores A."/>
            <person name="Estrada K."/>
            <person name="Cevallos M.A."/>
            <person name="Morett E."/>
            <person name="Gonzalez V."/>
            <person name="Portillo T."/>
            <person name="Ochoa-Leyva A."/>
            <person name="Jose M.V."/>
            <person name="Sciutto E."/>
            <person name="Landa A."/>
            <person name="Jimenez L."/>
            <person name="Valdes V."/>
            <person name="Carrero J.C."/>
            <person name="Larralde C."/>
            <person name="Morales-Montor J."/>
            <person name="Limon-Lason J."/>
            <person name="Soberon X."/>
            <person name="Laclette J.P."/>
        </authorList>
    </citation>
    <scope>NUCLEOTIDE SEQUENCE [LARGE SCALE GENOMIC DNA]</scope>
</reference>
<evidence type="ECO:0000313" key="1">
    <source>
        <dbReference type="EMBL" id="CDS25096.1"/>
    </source>
</evidence>
<organism evidence="1">
    <name type="scientific">Echinococcus granulosus</name>
    <name type="common">Hydatid tapeworm</name>
    <dbReference type="NCBI Taxonomy" id="6210"/>
    <lineage>
        <taxon>Eukaryota</taxon>
        <taxon>Metazoa</taxon>
        <taxon>Spiralia</taxon>
        <taxon>Lophotrochozoa</taxon>
        <taxon>Platyhelminthes</taxon>
        <taxon>Cestoda</taxon>
        <taxon>Eucestoda</taxon>
        <taxon>Cyclophyllidea</taxon>
        <taxon>Taeniidae</taxon>
        <taxon>Echinococcus</taxon>
        <taxon>Echinococcus granulosus group</taxon>
    </lineage>
</organism>
<proteinExistence type="predicted"/>
<reference evidence="3" key="3">
    <citation type="submission" date="2020-10" db="UniProtKB">
        <authorList>
            <consortium name="WormBaseParasite"/>
        </authorList>
    </citation>
    <scope>IDENTIFICATION</scope>
</reference>
<dbReference type="Proteomes" id="UP000492820">
    <property type="component" value="Unassembled WGS sequence"/>
</dbReference>
<gene>
    <name evidence="1" type="ORF">EgrG_001112900.2</name>
</gene>
<dbReference type="EMBL" id="LK028719">
    <property type="protein sequence ID" value="CDS25096.1"/>
    <property type="molecule type" value="Genomic_DNA"/>
</dbReference>